<evidence type="ECO:0000256" key="1">
    <source>
        <dbReference type="ARBA" id="ARBA00004417"/>
    </source>
</evidence>
<dbReference type="InterPro" id="IPR017871">
    <property type="entry name" value="ABC_transporter-like_CS"/>
</dbReference>
<accession>A0A4Q9VPX6</accession>
<keyword evidence="11" id="KW-1185">Reference proteome</keyword>
<dbReference type="PROSITE" id="PS50893">
    <property type="entry name" value="ABC_TRANSPORTER_2"/>
    <property type="match status" value="1"/>
</dbReference>
<evidence type="ECO:0000256" key="7">
    <source>
        <dbReference type="ARBA" id="ARBA00022967"/>
    </source>
</evidence>
<evidence type="ECO:0000256" key="5">
    <source>
        <dbReference type="ARBA" id="ARBA00022741"/>
    </source>
</evidence>
<dbReference type="EMBL" id="SJFN01000017">
    <property type="protein sequence ID" value="TBW36991.1"/>
    <property type="molecule type" value="Genomic_DNA"/>
</dbReference>
<dbReference type="Gene3D" id="3.40.50.300">
    <property type="entry name" value="P-loop containing nucleotide triphosphate hydrolases"/>
    <property type="match status" value="1"/>
</dbReference>
<dbReference type="InterPro" id="IPR008995">
    <property type="entry name" value="Mo/tungstate-bd_C_term_dom"/>
</dbReference>
<dbReference type="PANTHER" id="PTHR43875">
    <property type="entry name" value="MALTODEXTRIN IMPORT ATP-BINDING PROTEIN MSMX"/>
    <property type="match status" value="1"/>
</dbReference>
<dbReference type="AlphaFoldDB" id="A0A4Q9VPX6"/>
<dbReference type="InterPro" id="IPR027417">
    <property type="entry name" value="P-loop_NTPase"/>
</dbReference>
<dbReference type="InterPro" id="IPR003593">
    <property type="entry name" value="AAA+_ATPase"/>
</dbReference>
<evidence type="ECO:0000313" key="10">
    <source>
        <dbReference type="EMBL" id="TBW36991.1"/>
    </source>
</evidence>
<organism evidence="10 11">
    <name type="scientific">Siculibacillus lacustris</name>
    <dbReference type="NCBI Taxonomy" id="1549641"/>
    <lineage>
        <taxon>Bacteria</taxon>
        <taxon>Pseudomonadati</taxon>
        <taxon>Pseudomonadota</taxon>
        <taxon>Alphaproteobacteria</taxon>
        <taxon>Hyphomicrobiales</taxon>
        <taxon>Ancalomicrobiaceae</taxon>
        <taxon>Siculibacillus</taxon>
    </lineage>
</organism>
<evidence type="ECO:0000256" key="6">
    <source>
        <dbReference type="ARBA" id="ARBA00022840"/>
    </source>
</evidence>
<keyword evidence="7" id="KW-1278">Translocase</keyword>
<dbReference type="Pfam" id="PF08402">
    <property type="entry name" value="TOBE_2"/>
    <property type="match status" value="1"/>
</dbReference>
<keyword evidence="5" id="KW-0547">Nucleotide-binding</keyword>
<evidence type="ECO:0000256" key="8">
    <source>
        <dbReference type="ARBA" id="ARBA00023136"/>
    </source>
</evidence>
<dbReference type="InterPro" id="IPR003439">
    <property type="entry name" value="ABC_transporter-like_ATP-bd"/>
</dbReference>
<reference evidence="10 11" key="1">
    <citation type="submission" date="2019-02" db="EMBL/GenBank/DDBJ databases">
        <title>Siculibacillus lacustris gen. nov., sp. nov., a new rosette-forming bacterium isolated from a freshwater crater lake (Lake St. Ana, Romania).</title>
        <authorList>
            <person name="Felfoldi T."/>
            <person name="Marton Z."/>
            <person name="Szabo A."/>
            <person name="Mentes A."/>
            <person name="Boka K."/>
            <person name="Marialigeti K."/>
            <person name="Mathe I."/>
            <person name="Koncz M."/>
            <person name="Schumann P."/>
            <person name="Toth E."/>
        </authorList>
    </citation>
    <scope>NUCLEOTIDE SEQUENCE [LARGE SCALE GENOMIC DNA]</scope>
    <source>
        <strain evidence="10 11">SA-279</strain>
    </source>
</reference>
<evidence type="ECO:0000256" key="4">
    <source>
        <dbReference type="ARBA" id="ARBA00022475"/>
    </source>
</evidence>
<name>A0A4Q9VPX6_9HYPH</name>
<dbReference type="InterPro" id="IPR047641">
    <property type="entry name" value="ABC_transpr_MalK/UgpC-like"/>
</dbReference>
<dbReference type="Gene3D" id="2.40.50.140">
    <property type="entry name" value="Nucleic acid-binding proteins"/>
    <property type="match status" value="1"/>
</dbReference>
<keyword evidence="6 10" id="KW-0067">ATP-binding</keyword>
<dbReference type="SUPFAM" id="SSF52540">
    <property type="entry name" value="P-loop containing nucleoside triphosphate hydrolases"/>
    <property type="match status" value="1"/>
</dbReference>
<evidence type="ECO:0000313" key="11">
    <source>
        <dbReference type="Proteomes" id="UP000292781"/>
    </source>
</evidence>
<evidence type="ECO:0000259" key="9">
    <source>
        <dbReference type="PROSITE" id="PS50893"/>
    </source>
</evidence>
<comment type="caution">
    <text evidence="10">The sequence shown here is derived from an EMBL/GenBank/DDBJ whole genome shotgun (WGS) entry which is preliminary data.</text>
</comment>
<evidence type="ECO:0000256" key="2">
    <source>
        <dbReference type="ARBA" id="ARBA00005417"/>
    </source>
</evidence>
<evidence type="ECO:0000256" key="3">
    <source>
        <dbReference type="ARBA" id="ARBA00022448"/>
    </source>
</evidence>
<proteinExistence type="inferred from homology"/>
<comment type="similarity">
    <text evidence="2">Belongs to the ABC transporter superfamily.</text>
</comment>
<dbReference type="PANTHER" id="PTHR43875:SF15">
    <property type="entry name" value="TREHALOSE IMPORT ATP-BINDING PROTEIN SUGC"/>
    <property type="match status" value="1"/>
</dbReference>
<dbReference type="InterPro" id="IPR013611">
    <property type="entry name" value="Transp-assoc_OB_typ2"/>
</dbReference>
<dbReference type="GO" id="GO:0140359">
    <property type="term" value="F:ABC-type transporter activity"/>
    <property type="evidence" value="ECO:0007669"/>
    <property type="project" value="UniProtKB-ARBA"/>
</dbReference>
<dbReference type="InterPro" id="IPR012340">
    <property type="entry name" value="NA-bd_OB-fold"/>
</dbReference>
<gene>
    <name evidence="10" type="ORF">EYW49_12630</name>
</gene>
<keyword evidence="3" id="KW-0813">Transport</keyword>
<dbReference type="RefSeq" id="WP_131309940.1">
    <property type="nucleotide sequence ID" value="NZ_SJFN01000017.1"/>
</dbReference>
<dbReference type="GO" id="GO:0005524">
    <property type="term" value="F:ATP binding"/>
    <property type="evidence" value="ECO:0007669"/>
    <property type="project" value="UniProtKB-KW"/>
</dbReference>
<dbReference type="SMART" id="SM00382">
    <property type="entry name" value="AAA"/>
    <property type="match status" value="1"/>
</dbReference>
<protein>
    <submittedName>
        <fullName evidence="10">ABC transporter ATP-binding protein</fullName>
    </submittedName>
</protein>
<dbReference type="GO" id="GO:0016887">
    <property type="term" value="F:ATP hydrolysis activity"/>
    <property type="evidence" value="ECO:0007669"/>
    <property type="project" value="InterPro"/>
</dbReference>
<dbReference type="PROSITE" id="PS00211">
    <property type="entry name" value="ABC_TRANSPORTER_1"/>
    <property type="match status" value="1"/>
</dbReference>
<comment type="subcellular location">
    <subcellularLocation>
        <location evidence="1">Cell inner membrane</location>
        <topology evidence="1">Peripheral membrane protein</topology>
    </subcellularLocation>
</comment>
<feature type="domain" description="ABC transporter" evidence="9">
    <location>
        <begin position="19"/>
        <end position="267"/>
    </location>
</feature>
<dbReference type="GO" id="GO:0055052">
    <property type="term" value="C:ATP-binding cassette (ABC) transporter complex, substrate-binding subunit-containing"/>
    <property type="evidence" value="ECO:0007669"/>
    <property type="project" value="TreeGrafter"/>
</dbReference>
<keyword evidence="8" id="KW-0472">Membrane</keyword>
<dbReference type="Proteomes" id="UP000292781">
    <property type="component" value="Unassembled WGS sequence"/>
</dbReference>
<dbReference type="FunFam" id="3.40.50.300:FF:000042">
    <property type="entry name" value="Maltose/maltodextrin ABC transporter, ATP-binding protein"/>
    <property type="match status" value="1"/>
</dbReference>
<dbReference type="Pfam" id="PF00005">
    <property type="entry name" value="ABC_tran"/>
    <property type="match status" value="1"/>
</dbReference>
<dbReference type="SUPFAM" id="SSF50331">
    <property type="entry name" value="MOP-like"/>
    <property type="match status" value="1"/>
</dbReference>
<keyword evidence="4" id="KW-1003">Cell membrane</keyword>
<dbReference type="Gene3D" id="2.40.50.100">
    <property type="match status" value="1"/>
</dbReference>
<dbReference type="OrthoDB" id="9802264at2"/>
<sequence length="401" mass="43079">MSGLPESFAAIEGVEPARLELDGVSKSYGETTVLDRVSLTVARGEFVALVGPSGCGKSTLLKMVAGLEFPDAGHVRIAGTDVTDVRAADRDVAMVLQSYALYPHLTARQNLALPLVMRRLTGRQRLPFVGRFLPGTRAQLAAIGADVEKAGRALKIDHLLDRKPAAMSGGQRQRVALGRAMVRDPRLFLMDEPLSNLDASLRVHTRAEIVDLHKALGATTVYVTHDQEEALGMADRVAILHRGRLLQVASPEIVYRDPSRIEVASFIGSPSIGLIEAVIDDRGRAIVFDRPIAEGFAAQAGATVRVGIRPEHLRIGGHDDAILPARLDRTEFLGADALAHLRLPDGAPIVAKATPEIYRGFVPGPVGLAWNAADLLVFDAAGDRLRPRFDAATVTAERAHV</sequence>